<gene>
    <name evidence="1" type="ORF">FVF75_05430</name>
</gene>
<evidence type="ECO:0000313" key="2">
    <source>
        <dbReference type="Proteomes" id="UP000322080"/>
    </source>
</evidence>
<protein>
    <submittedName>
        <fullName evidence="1">Uncharacterized protein</fullName>
    </submittedName>
</protein>
<reference evidence="1 2" key="1">
    <citation type="submission" date="2019-08" db="EMBL/GenBank/DDBJ databases">
        <title>Identification of a novel species of the genus Boseongicola.</title>
        <authorList>
            <person name="Zhang X.-Q."/>
        </authorList>
    </citation>
    <scope>NUCLEOTIDE SEQUENCE [LARGE SCALE GENOMIC DNA]</scope>
    <source>
        <strain evidence="1 2">HY14</strain>
    </source>
</reference>
<name>A0A5D0RKZ7_9RHOB</name>
<comment type="caution">
    <text evidence="1">The sequence shown here is derived from an EMBL/GenBank/DDBJ whole genome shotgun (WGS) entry which is preliminary data.</text>
</comment>
<proteinExistence type="predicted"/>
<accession>A0A5D0RKZ7</accession>
<dbReference type="EMBL" id="VSIY01000004">
    <property type="protein sequence ID" value="TYB82172.1"/>
    <property type="molecule type" value="Genomic_DNA"/>
</dbReference>
<keyword evidence="2" id="KW-1185">Reference proteome</keyword>
<organism evidence="1 2">
    <name type="scientific">Maritimibacter fusiformis</name>
    <dbReference type="NCBI Taxonomy" id="2603819"/>
    <lineage>
        <taxon>Bacteria</taxon>
        <taxon>Pseudomonadati</taxon>
        <taxon>Pseudomonadota</taxon>
        <taxon>Alphaproteobacteria</taxon>
        <taxon>Rhodobacterales</taxon>
        <taxon>Roseobacteraceae</taxon>
        <taxon>Maritimibacter</taxon>
    </lineage>
</organism>
<dbReference type="AlphaFoldDB" id="A0A5D0RKZ7"/>
<dbReference type="RefSeq" id="WP_148376934.1">
    <property type="nucleotide sequence ID" value="NZ_VSIY01000004.1"/>
</dbReference>
<evidence type="ECO:0000313" key="1">
    <source>
        <dbReference type="EMBL" id="TYB82172.1"/>
    </source>
</evidence>
<sequence>MTTERTYVGIDQDLNGGMTDTGKIIRDAWAFGLIPETETCAGWTVPRIEALWQQVQDRWESHGFRVADLPAPIRDRYLAIQSEAVARARDAGWNPDRDLADED</sequence>
<dbReference type="Proteomes" id="UP000322080">
    <property type="component" value="Unassembled WGS sequence"/>
</dbReference>